<evidence type="ECO:0000256" key="3">
    <source>
        <dbReference type="ARBA" id="ARBA00006263"/>
    </source>
</evidence>
<comment type="pathway">
    <text evidence="2 9">Cofactor biosynthesis; adenosylcobalamin biosynthesis.</text>
</comment>
<keyword evidence="5 9" id="KW-0169">Cobalamin biosynthesis</keyword>
<protein>
    <recommendedName>
        <fullName evidence="9">Cobalamin biosynthesis protein CobD</fullName>
    </recommendedName>
</protein>
<comment type="function">
    <text evidence="9">Converts cobyric acid to cobinamide by the addition of aminopropanol on the F carboxylic group.</text>
</comment>
<evidence type="ECO:0000256" key="6">
    <source>
        <dbReference type="ARBA" id="ARBA00022692"/>
    </source>
</evidence>
<name>A0ABS1HKY8_9BACT</name>
<dbReference type="NCBIfam" id="TIGR00380">
    <property type="entry name" value="cobal_cbiB"/>
    <property type="match status" value="1"/>
</dbReference>
<comment type="subcellular location">
    <subcellularLocation>
        <location evidence="1 9">Cell membrane</location>
        <topology evidence="1 9">Multi-pass membrane protein</topology>
    </subcellularLocation>
</comment>
<evidence type="ECO:0000313" key="10">
    <source>
        <dbReference type="EMBL" id="MBK3518343.1"/>
    </source>
</evidence>
<evidence type="ECO:0000256" key="2">
    <source>
        <dbReference type="ARBA" id="ARBA00004953"/>
    </source>
</evidence>
<evidence type="ECO:0000313" key="11">
    <source>
        <dbReference type="Proteomes" id="UP000605676"/>
    </source>
</evidence>
<dbReference type="PANTHER" id="PTHR34308">
    <property type="entry name" value="COBALAMIN BIOSYNTHESIS PROTEIN CBIB"/>
    <property type="match status" value="1"/>
</dbReference>
<comment type="caution">
    <text evidence="10">The sequence shown here is derived from an EMBL/GenBank/DDBJ whole genome shotgun (WGS) entry which is preliminary data.</text>
</comment>
<sequence length="313" mass="35104">MDGLFIYTSSAIVIAYIFDLLLGDPLWLPHPIVCFGRVISFIEKHLNKGRYRLLKGALSSLFLVGLTFLAFYYMLKWAGSFGLMFGTIVTGLFFFFGLANKTLIKEGFAVFKVLNEEGVEAGRKQVSRIVGRDTSQLNEQQIRKAVLETMAENLSDGVVAPIFWYVLLGVPGMMAYKMINTLDSMIAYKNERYIYYGRVAAYIDDVANYIPARLTALFIVIVSMSFRAMSFVFLYGRKHSSPNAGYPEAALAGVLNVQFGGPNVYHGELIQKPFIGKNERLITHADIYKAKYLNHAVCLLSIILCVALQLIIH</sequence>
<keyword evidence="6 9" id="KW-0812">Transmembrane</keyword>
<feature type="transmembrane region" description="Helical" evidence="9">
    <location>
        <begin position="158"/>
        <end position="179"/>
    </location>
</feature>
<accession>A0ABS1HKY8</accession>
<keyword evidence="8 9" id="KW-0472">Membrane</keyword>
<evidence type="ECO:0000256" key="5">
    <source>
        <dbReference type="ARBA" id="ARBA00022573"/>
    </source>
</evidence>
<evidence type="ECO:0000256" key="9">
    <source>
        <dbReference type="HAMAP-Rule" id="MF_00024"/>
    </source>
</evidence>
<reference evidence="10 11" key="1">
    <citation type="submission" date="2021-01" db="EMBL/GenBank/DDBJ databases">
        <title>Carboxyliciviraga sp.nov., isolated from coastal sediments.</title>
        <authorList>
            <person name="Lu D."/>
            <person name="Zhang T."/>
        </authorList>
    </citation>
    <scope>NUCLEOTIDE SEQUENCE [LARGE SCALE GENOMIC DNA]</scope>
    <source>
        <strain evidence="10 11">N1Y132</strain>
    </source>
</reference>
<dbReference type="InterPro" id="IPR004485">
    <property type="entry name" value="Cobalamin_biosynth_CobD/CbiB"/>
</dbReference>
<comment type="similarity">
    <text evidence="3 9">Belongs to the CobD/CbiB family.</text>
</comment>
<proteinExistence type="inferred from homology"/>
<evidence type="ECO:0000256" key="8">
    <source>
        <dbReference type="ARBA" id="ARBA00023136"/>
    </source>
</evidence>
<feature type="transmembrane region" description="Helical" evidence="9">
    <location>
        <begin position="53"/>
        <end position="75"/>
    </location>
</feature>
<keyword evidence="7 9" id="KW-1133">Transmembrane helix</keyword>
<feature type="transmembrane region" description="Helical" evidence="9">
    <location>
        <begin position="292"/>
        <end position="312"/>
    </location>
</feature>
<dbReference type="Proteomes" id="UP000605676">
    <property type="component" value="Unassembled WGS sequence"/>
</dbReference>
<dbReference type="HAMAP" id="MF_00024">
    <property type="entry name" value="CobD_CbiB"/>
    <property type="match status" value="1"/>
</dbReference>
<organism evidence="10 11">
    <name type="scientific">Carboxylicivirga marina</name>
    <dbReference type="NCBI Taxonomy" id="2800988"/>
    <lineage>
        <taxon>Bacteria</taxon>
        <taxon>Pseudomonadati</taxon>
        <taxon>Bacteroidota</taxon>
        <taxon>Bacteroidia</taxon>
        <taxon>Marinilabiliales</taxon>
        <taxon>Marinilabiliaceae</taxon>
        <taxon>Carboxylicivirga</taxon>
    </lineage>
</organism>
<feature type="transmembrane region" description="Helical" evidence="9">
    <location>
        <begin position="81"/>
        <end position="99"/>
    </location>
</feature>
<feature type="transmembrane region" description="Helical" evidence="9">
    <location>
        <begin position="6"/>
        <end position="22"/>
    </location>
</feature>
<evidence type="ECO:0000256" key="7">
    <source>
        <dbReference type="ARBA" id="ARBA00022989"/>
    </source>
</evidence>
<evidence type="ECO:0000256" key="1">
    <source>
        <dbReference type="ARBA" id="ARBA00004651"/>
    </source>
</evidence>
<keyword evidence="4 9" id="KW-1003">Cell membrane</keyword>
<dbReference type="Pfam" id="PF03186">
    <property type="entry name" value="CobD_Cbib"/>
    <property type="match status" value="1"/>
</dbReference>
<gene>
    <name evidence="9 10" type="primary">cobD</name>
    <name evidence="10" type="ORF">JIV24_13440</name>
</gene>
<feature type="transmembrane region" description="Helical" evidence="9">
    <location>
        <begin position="214"/>
        <end position="235"/>
    </location>
</feature>
<dbReference type="EMBL" id="JAENRR010000032">
    <property type="protein sequence ID" value="MBK3518343.1"/>
    <property type="molecule type" value="Genomic_DNA"/>
</dbReference>
<dbReference type="RefSeq" id="WP_200465571.1">
    <property type="nucleotide sequence ID" value="NZ_JAENRR010000032.1"/>
</dbReference>
<keyword evidence="11" id="KW-1185">Reference proteome</keyword>
<dbReference type="PANTHER" id="PTHR34308:SF1">
    <property type="entry name" value="COBALAMIN BIOSYNTHESIS PROTEIN CBIB"/>
    <property type="match status" value="1"/>
</dbReference>
<evidence type="ECO:0000256" key="4">
    <source>
        <dbReference type="ARBA" id="ARBA00022475"/>
    </source>
</evidence>